<evidence type="ECO:0000313" key="3">
    <source>
        <dbReference type="EMBL" id="ACV21376.1"/>
    </source>
</evidence>
<dbReference type="AlphaFoldDB" id="C7N270"/>
<dbReference type="PANTHER" id="PTHR19372:SF7">
    <property type="entry name" value="SULFITE OXIDASE, MITOCHONDRIAL"/>
    <property type="match status" value="1"/>
</dbReference>
<dbReference type="InterPro" id="IPR014756">
    <property type="entry name" value="Ig_E-set"/>
</dbReference>
<dbReference type="Gene3D" id="2.60.40.650">
    <property type="match status" value="1"/>
</dbReference>
<dbReference type="eggNOG" id="COG2041">
    <property type="taxonomic scope" value="Bacteria"/>
</dbReference>
<dbReference type="InterPro" id="IPR000572">
    <property type="entry name" value="OxRdtase_Mopterin-bd_dom"/>
</dbReference>
<dbReference type="Pfam" id="PF00174">
    <property type="entry name" value="Oxidored_molyb"/>
    <property type="match status" value="1"/>
</dbReference>
<dbReference type="STRING" id="471855.Shel_03080"/>
<dbReference type="Gene3D" id="3.90.10.10">
    <property type="entry name" value="Cytochrome C3"/>
    <property type="match status" value="1"/>
</dbReference>
<protein>
    <submittedName>
        <fullName evidence="3">Sulfite oxidase-like oxidoreductase</fullName>
    </submittedName>
</protein>
<evidence type="ECO:0000259" key="2">
    <source>
        <dbReference type="Pfam" id="PF00174"/>
    </source>
</evidence>
<evidence type="ECO:0000313" key="4">
    <source>
        <dbReference type="Proteomes" id="UP000002026"/>
    </source>
</evidence>
<dbReference type="EMBL" id="CP001684">
    <property type="protein sequence ID" value="ACV21376.1"/>
    <property type="molecule type" value="Genomic_DNA"/>
</dbReference>
<dbReference type="GO" id="GO:0008482">
    <property type="term" value="F:sulfite oxidase activity"/>
    <property type="evidence" value="ECO:0007669"/>
    <property type="project" value="TreeGrafter"/>
</dbReference>
<dbReference type="Gene3D" id="3.90.420.10">
    <property type="entry name" value="Oxidoreductase, molybdopterin-binding domain"/>
    <property type="match status" value="1"/>
</dbReference>
<keyword evidence="4" id="KW-1185">Reference proteome</keyword>
<evidence type="ECO:0000256" key="1">
    <source>
        <dbReference type="SAM" id="SignalP"/>
    </source>
</evidence>
<dbReference type="GO" id="GO:0006790">
    <property type="term" value="P:sulfur compound metabolic process"/>
    <property type="evidence" value="ECO:0007669"/>
    <property type="project" value="TreeGrafter"/>
</dbReference>
<feature type="domain" description="Oxidoreductase molybdopterin-binding" evidence="2">
    <location>
        <begin position="255"/>
        <end position="396"/>
    </location>
</feature>
<sequence length="535" mass="58898">MHRKALLTAAIGVLVLALTACVSTSDQGDSEEDLQFYPTAPSINEGATMPEVYDYNQELADSWQPEVITLEDGTQVQRVPDSGEVGIYHGSPSVYNLMYLNAENRGCDSCHTDGLADLVENDLSLTHYKIDFGLGTVKNVSDCLRCHELAPETAPAHSFGNLMHGIHQGEKFNGDCMSCHMATADGTGMQLWDEEKYSILHGINAIANVEGNFSYDQDKLGGDSAGWTTHSETATVPEQNEVGPMSGGEPTDEMFDNWEISVTGMVDHPYTITMKEVLEEAPVEHFTSKLQCIINTVGGEEIGNFEVTGVPISWFLEKAGVQSDATGVIPHASDLYEWGYGYNLEDLAEDGGWIVWEINGERLSNIEGFPVRVWVPLNGASNSVRWVTELEVTDQEVYQDFGAYINDYIDEEGNHHYGGTVGDFGSGESDAVWGNKPSMAICNIHEGQIIPVGEEFVFEGYADALDEQVIAVEFSMDNGETWTRYDTSDSDKTKWVYWYFGFTPETEGAYVLSVRAISDVTGEPVYVDKVMVNAK</sequence>
<dbReference type="HOGENOM" id="CLU_037720_0_0_11"/>
<organism evidence="3 4">
    <name type="scientific">Slackia heliotrinireducens (strain ATCC 29202 / DSM 20476 / NCTC 11029 / RHS 1)</name>
    <name type="common">Peptococcus heliotrinreducens</name>
    <dbReference type="NCBI Taxonomy" id="471855"/>
    <lineage>
        <taxon>Bacteria</taxon>
        <taxon>Bacillati</taxon>
        <taxon>Actinomycetota</taxon>
        <taxon>Coriobacteriia</taxon>
        <taxon>Eggerthellales</taxon>
        <taxon>Eggerthellaceae</taxon>
        <taxon>Slackia</taxon>
    </lineage>
</organism>
<dbReference type="PANTHER" id="PTHR19372">
    <property type="entry name" value="SULFITE REDUCTASE"/>
    <property type="match status" value="1"/>
</dbReference>
<dbReference type="InterPro" id="IPR036374">
    <property type="entry name" value="OxRdtase_Mopterin-bd_sf"/>
</dbReference>
<gene>
    <name evidence="3" type="ordered locus">Shel_03080</name>
</gene>
<dbReference type="SUPFAM" id="SSF81296">
    <property type="entry name" value="E set domains"/>
    <property type="match status" value="1"/>
</dbReference>
<dbReference type="Proteomes" id="UP000002026">
    <property type="component" value="Chromosome"/>
</dbReference>
<dbReference type="SUPFAM" id="SSF56524">
    <property type="entry name" value="Oxidoreductase molybdopterin-binding domain"/>
    <property type="match status" value="1"/>
</dbReference>
<dbReference type="InterPro" id="IPR036280">
    <property type="entry name" value="Multihaem_cyt_sf"/>
</dbReference>
<keyword evidence="1" id="KW-0732">Signal</keyword>
<proteinExistence type="predicted"/>
<dbReference type="SUPFAM" id="SSF48695">
    <property type="entry name" value="Multiheme cytochromes"/>
    <property type="match status" value="1"/>
</dbReference>
<dbReference type="GO" id="GO:0020037">
    <property type="term" value="F:heme binding"/>
    <property type="evidence" value="ECO:0007669"/>
    <property type="project" value="TreeGrafter"/>
</dbReference>
<dbReference type="KEGG" id="shi:Shel_03080"/>
<dbReference type="GO" id="GO:0043546">
    <property type="term" value="F:molybdopterin cofactor binding"/>
    <property type="evidence" value="ECO:0007669"/>
    <property type="project" value="TreeGrafter"/>
</dbReference>
<feature type="signal peptide" evidence="1">
    <location>
        <begin position="1"/>
        <end position="20"/>
    </location>
</feature>
<dbReference type="PROSITE" id="PS51257">
    <property type="entry name" value="PROKAR_LIPOPROTEIN"/>
    <property type="match status" value="1"/>
</dbReference>
<reference evidence="3 4" key="1">
    <citation type="journal article" date="2009" name="Stand. Genomic Sci.">
        <title>Complete genome sequence of Slackia heliotrinireducens type strain (RHS 1).</title>
        <authorList>
            <person name="Pukall R."/>
            <person name="Lapidus A."/>
            <person name="Nolan M."/>
            <person name="Copeland A."/>
            <person name="Glavina Del Rio T."/>
            <person name="Lucas S."/>
            <person name="Chen F."/>
            <person name="Tice H."/>
            <person name="Cheng J.F."/>
            <person name="Chertkov O."/>
            <person name="Bruce D."/>
            <person name="Goodwin L."/>
            <person name="Kuske C."/>
            <person name="Brettin T."/>
            <person name="Detter J.C."/>
            <person name="Han C."/>
            <person name="Pitluck S."/>
            <person name="Pati A."/>
            <person name="Mavrommatis K."/>
            <person name="Ivanova N."/>
            <person name="Ovchinnikova G."/>
            <person name="Chen A."/>
            <person name="Palaniappan K."/>
            <person name="Schneider S."/>
            <person name="Rohde M."/>
            <person name="Chain P."/>
            <person name="D'haeseleer P."/>
            <person name="Goker M."/>
            <person name="Bristow J."/>
            <person name="Eisen J.A."/>
            <person name="Markowitz V."/>
            <person name="Kyrpides N.C."/>
            <person name="Klenk H.P."/>
            <person name="Hugenholtz P."/>
        </authorList>
    </citation>
    <scope>NUCLEOTIDE SEQUENCE [LARGE SCALE GENOMIC DNA]</scope>
    <source>
        <strain evidence="4">ATCC 29202 / DSM 20476 / NCTC 11029 / RHS 1</strain>
    </source>
</reference>
<name>C7N270_SLAHD</name>
<feature type="chain" id="PRO_5038999448" evidence="1">
    <location>
        <begin position="21"/>
        <end position="535"/>
    </location>
</feature>
<accession>C7N270</accession>